<protein>
    <submittedName>
        <fullName evidence="3">Uncharacterized protein</fullName>
    </submittedName>
</protein>
<dbReference type="InterPro" id="IPR003887">
    <property type="entry name" value="LEM_dom"/>
</dbReference>
<gene>
    <name evidence="3" type="ORF">PACLA_8A021630</name>
</gene>
<feature type="transmembrane region" description="Helical" evidence="2">
    <location>
        <begin position="229"/>
        <end position="248"/>
    </location>
</feature>
<dbReference type="FunFam" id="1.10.720.40:FF:000001">
    <property type="entry name" value="LEM domain containing 2, isoform CRA_a"/>
    <property type="match status" value="1"/>
</dbReference>
<dbReference type="PROSITE" id="PS50954">
    <property type="entry name" value="LEM"/>
    <property type="match status" value="1"/>
</dbReference>
<dbReference type="OrthoDB" id="10072362at2759"/>
<sequence length="409" mass="45960">MAAVSEDISDRELRAKLKENGISCGPITATTKNLYIRKLRNKLSEDESALSSGKVPSRKSLSPKPSSRRASPSRRSVDPTPPSGRKLIGFSSDEDESAKEPVTTRQKRLSGQFKGSPRKSTAFTPIQNEERPVFRRRSNNTSSPKYKLRQDGERTDIDGRVNMNSYAFEPKRGKLPSYAGTAGLRNLFLKKSMEDSKKYANTSPPPPPEVTYDLEVEDETDKNSYQYTWLIWVLVIALVVVFLLVYNWQFLSAMLWNGVSNDQLKICGPSFHGNENEACLSEEDITEKLVEHLQYELGTMLGLSKCGYSTKDGKMTRAELEKWVNERLGNKHCKDKVVKNIKEYILQNPGFSLRCADKNGTDDKGSIFKSFLSTAVPLRSYNLLCLCLLRCEVPLDVARTKNSTNVSAC</sequence>
<dbReference type="AlphaFoldDB" id="A0A7D9IJY7"/>
<dbReference type="Pfam" id="PF03020">
    <property type="entry name" value="LEM"/>
    <property type="match status" value="1"/>
</dbReference>
<evidence type="ECO:0000256" key="1">
    <source>
        <dbReference type="SAM" id="MobiDB-lite"/>
    </source>
</evidence>
<dbReference type="Gene3D" id="1.10.720.40">
    <property type="match status" value="1"/>
</dbReference>
<feature type="compositionally biased region" description="Polar residues" evidence="1">
    <location>
        <begin position="118"/>
        <end position="127"/>
    </location>
</feature>
<keyword evidence="2" id="KW-1133">Transmembrane helix</keyword>
<feature type="region of interest" description="Disordered" evidence="1">
    <location>
        <begin position="44"/>
        <end position="152"/>
    </location>
</feature>
<feature type="compositionally biased region" description="Low complexity" evidence="1">
    <location>
        <begin position="58"/>
        <end position="74"/>
    </location>
</feature>
<dbReference type="PANTHER" id="PTHR13428">
    <property type="entry name" value="INNER NUCLEAR MEMBRANE PROTEIN MAN1 LEM DOMAIN CONTAINING PROTEIN"/>
    <property type="match status" value="1"/>
</dbReference>
<dbReference type="CDD" id="cd12934">
    <property type="entry name" value="LEM"/>
    <property type="match status" value="1"/>
</dbReference>
<keyword evidence="4" id="KW-1185">Reference proteome</keyword>
<name>A0A7D9IJY7_PARCT</name>
<reference evidence="3" key="1">
    <citation type="submission" date="2020-04" db="EMBL/GenBank/DDBJ databases">
        <authorList>
            <person name="Alioto T."/>
            <person name="Alioto T."/>
            <person name="Gomez Garrido J."/>
        </authorList>
    </citation>
    <scope>NUCLEOTIDE SEQUENCE</scope>
    <source>
        <strain evidence="3">A484AB</strain>
    </source>
</reference>
<dbReference type="InterPro" id="IPR052277">
    <property type="entry name" value="INM_ESCRT-Associated"/>
</dbReference>
<accession>A0A7D9IJY7</accession>
<evidence type="ECO:0000313" key="3">
    <source>
        <dbReference type="EMBL" id="CAB4012284.1"/>
    </source>
</evidence>
<evidence type="ECO:0000256" key="2">
    <source>
        <dbReference type="SAM" id="Phobius"/>
    </source>
</evidence>
<keyword evidence="2" id="KW-0812">Transmembrane</keyword>
<dbReference type="GO" id="GO:0006998">
    <property type="term" value="P:nuclear envelope organization"/>
    <property type="evidence" value="ECO:0007669"/>
    <property type="project" value="TreeGrafter"/>
</dbReference>
<keyword evidence="2" id="KW-0472">Membrane</keyword>
<organism evidence="3 4">
    <name type="scientific">Paramuricea clavata</name>
    <name type="common">Red gorgonian</name>
    <name type="synonym">Violescent sea-whip</name>
    <dbReference type="NCBI Taxonomy" id="317549"/>
    <lineage>
        <taxon>Eukaryota</taxon>
        <taxon>Metazoa</taxon>
        <taxon>Cnidaria</taxon>
        <taxon>Anthozoa</taxon>
        <taxon>Octocorallia</taxon>
        <taxon>Malacalcyonacea</taxon>
        <taxon>Plexauridae</taxon>
        <taxon>Paramuricea</taxon>
    </lineage>
</organism>
<dbReference type="SMART" id="SM00540">
    <property type="entry name" value="LEM"/>
    <property type="match status" value="1"/>
</dbReference>
<proteinExistence type="predicted"/>
<dbReference type="PANTHER" id="PTHR13428:SF12">
    <property type="entry name" value="INNER NUCLEAR MEMBRANE PROTEIN MAN1"/>
    <property type="match status" value="1"/>
</dbReference>
<dbReference type="EMBL" id="CACRXK020007451">
    <property type="protein sequence ID" value="CAB4012284.1"/>
    <property type="molecule type" value="Genomic_DNA"/>
</dbReference>
<dbReference type="GO" id="GO:0031490">
    <property type="term" value="F:chromatin DNA binding"/>
    <property type="evidence" value="ECO:0007669"/>
    <property type="project" value="TreeGrafter"/>
</dbReference>
<evidence type="ECO:0000313" key="4">
    <source>
        <dbReference type="Proteomes" id="UP001152795"/>
    </source>
</evidence>
<dbReference type="GO" id="GO:0030514">
    <property type="term" value="P:negative regulation of BMP signaling pathway"/>
    <property type="evidence" value="ECO:0007669"/>
    <property type="project" value="TreeGrafter"/>
</dbReference>
<comment type="caution">
    <text evidence="3">The sequence shown here is derived from an EMBL/GenBank/DDBJ whole genome shotgun (WGS) entry which is preliminary data.</text>
</comment>
<dbReference type="InterPro" id="IPR011015">
    <property type="entry name" value="LEM/LEM-like_dom_sf"/>
</dbReference>
<dbReference type="Proteomes" id="UP001152795">
    <property type="component" value="Unassembled WGS sequence"/>
</dbReference>
<dbReference type="SUPFAM" id="SSF63451">
    <property type="entry name" value="LEM domain"/>
    <property type="match status" value="1"/>
</dbReference>